<evidence type="ECO:0000313" key="3">
    <source>
        <dbReference type="Proteomes" id="UP000580910"/>
    </source>
</evidence>
<evidence type="ECO:0000313" key="2">
    <source>
        <dbReference type="EMBL" id="MBA8803475.1"/>
    </source>
</evidence>
<sequence>MSTPPVRIVQLDAATIGALADGDLDRARRTSPIALTAWLAGPDCVRTWRYRATQVVDAPQDLDWITGVLWADDAGVAVGKAGFHAAPDADGMVEIGYAVDPDHRRRGYARAALEAMLARARREPEVQVLRATVSPTNEASLALIGQYPFVEVGEQWDDEDGLETIYEISVGP</sequence>
<protein>
    <submittedName>
        <fullName evidence="2">RimJ/RimL family protein N-acetyltransferase</fullName>
    </submittedName>
</protein>
<organism evidence="2 3">
    <name type="scientific">Nocardioides ginsengisegetis</name>
    <dbReference type="NCBI Taxonomy" id="661491"/>
    <lineage>
        <taxon>Bacteria</taxon>
        <taxon>Bacillati</taxon>
        <taxon>Actinomycetota</taxon>
        <taxon>Actinomycetes</taxon>
        <taxon>Propionibacteriales</taxon>
        <taxon>Nocardioidaceae</taxon>
        <taxon>Nocardioides</taxon>
    </lineage>
</organism>
<keyword evidence="3" id="KW-1185">Reference proteome</keyword>
<evidence type="ECO:0000259" key="1">
    <source>
        <dbReference type="PROSITE" id="PS51186"/>
    </source>
</evidence>
<dbReference type="EMBL" id="JACGXA010000001">
    <property type="protein sequence ID" value="MBA8803475.1"/>
    <property type="molecule type" value="Genomic_DNA"/>
</dbReference>
<accession>A0A7W3P9A1</accession>
<dbReference type="InterPro" id="IPR051531">
    <property type="entry name" value="N-acetyltransferase"/>
</dbReference>
<dbReference type="AlphaFoldDB" id="A0A7W3P9A1"/>
<keyword evidence="2" id="KW-0808">Transferase</keyword>
<proteinExistence type="predicted"/>
<dbReference type="InterPro" id="IPR000182">
    <property type="entry name" value="GNAT_dom"/>
</dbReference>
<dbReference type="Pfam" id="PF13302">
    <property type="entry name" value="Acetyltransf_3"/>
    <property type="match status" value="1"/>
</dbReference>
<reference evidence="2 3" key="1">
    <citation type="submission" date="2020-07" db="EMBL/GenBank/DDBJ databases">
        <title>Sequencing the genomes of 1000 actinobacteria strains.</title>
        <authorList>
            <person name="Klenk H.-P."/>
        </authorList>
    </citation>
    <scope>NUCLEOTIDE SEQUENCE [LARGE SCALE GENOMIC DNA]</scope>
    <source>
        <strain evidence="2 3">DSM 21349</strain>
    </source>
</reference>
<dbReference type="Gene3D" id="3.40.630.30">
    <property type="match status" value="1"/>
</dbReference>
<dbReference type="GO" id="GO:0016747">
    <property type="term" value="F:acyltransferase activity, transferring groups other than amino-acyl groups"/>
    <property type="evidence" value="ECO:0007669"/>
    <property type="project" value="InterPro"/>
</dbReference>
<dbReference type="RefSeq" id="WP_220481299.1">
    <property type="nucleotide sequence ID" value="NZ_JACGXA010000001.1"/>
</dbReference>
<dbReference type="PANTHER" id="PTHR43792:SF13">
    <property type="entry name" value="ACETYLTRANSFERASE"/>
    <property type="match status" value="1"/>
</dbReference>
<gene>
    <name evidence="2" type="ORF">FB382_001766</name>
</gene>
<dbReference type="PROSITE" id="PS51186">
    <property type="entry name" value="GNAT"/>
    <property type="match status" value="1"/>
</dbReference>
<dbReference type="SUPFAM" id="SSF55729">
    <property type="entry name" value="Acyl-CoA N-acyltransferases (Nat)"/>
    <property type="match status" value="1"/>
</dbReference>
<dbReference type="Proteomes" id="UP000580910">
    <property type="component" value="Unassembled WGS sequence"/>
</dbReference>
<dbReference type="PANTHER" id="PTHR43792">
    <property type="entry name" value="GNAT FAMILY, PUTATIVE (AFU_ORTHOLOGUE AFUA_3G00765)-RELATED-RELATED"/>
    <property type="match status" value="1"/>
</dbReference>
<name>A0A7W3P9A1_9ACTN</name>
<dbReference type="CDD" id="cd04301">
    <property type="entry name" value="NAT_SF"/>
    <property type="match status" value="1"/>
</dbReference>
<comment type="caution">
    <text evidence="2">The sequence shown here is derived from an EMBL/GenBank/DDBJ whole genome shotgun (WGS) entry which is preliminary data.</text>
</comment>
<dbReference type="InterPro" id="IPR016181">
    <property type="entry name" value="Acyl_CoA_acyltransferase"/>
</dbReference>
<feature type="domain" description="N-acetyltransferase" evidence="1">
    <location>
        <begin position="14"/>
        <end position="171"/>
    </location>
</feature>